<protein>
    <submittedName>
        <fullName evidence="6">Helix-turn-helix transcriptional regulator</fullName>
    </submittedName>
</protein>
<dbReference type="SUPFAM" id="SSF46894">
    <property type="entry name" value="C-terminal effector domain of the bipartite response regulators"/>
    <property type="match status" value="1"/>
</dbReference>
<dbReference type="Proteomes" id="UP001487305">
    <property type="component" value="Unassembled WGS sequence"/>
</dbReference>
<dbReference type="Pfam" id="PF00196">
    <property type="entry name" value="GerE"/>
    <property type="match status" value="1"/>
</dbReference>
<feature type="transmembrane region" description="Helical" evidence="4">
    <location>
        <begin position="144"/>
        <end position="163"/>
    </location>
</feature>
<feature type="domain" description="HTH luxR-type" evidence="5">
    <location>
        <begin position="434"/>
        <end position="499"/>
    </location>
</feature>
<gene>
    <name evidence="6" type="ORF">AAA083_13785</name>
</gene>
<evidence type="ECO:0000313" key="7">
    <source>
        <dbReference type="Proteomes" id="UP001487305"/>
    </source>
</evidence>
<feature type="transmembrane region" description="Helical" evidence="4">
    <location>
        <begin position="285"/>
        <end position="302"/>
    </location>
</feature>
<feature type="transmembrane region" description="Helical" evidence="4">
    <location>
        <begin position="169"/>
        <end position="187"/>
    </location>
</feature>
<dbReference type="PROSITE" id="PS50043">
    <property type="entry name" value="HTH_LUXR_2"/>
    <property type="match status" value="1"/>
</dbReference>
<dbReference type="Gene3D" id="1.10.10.10">
    <property type="entry name" value="Winged helix-like DNA-binding domain superfamily/Winged helix DNA-binding domain"/>
    <property type="match status" value="1"/>
</dbReference>
<evidence type="ECO:0000256" key="3">
    <source>
        <dbReference type="ARBA" id="ARBA00023163"/>
    </source>
</evidence>
<dbReference type="InterPro" id="IPR036388">
    <property type="entry name" value="WH-like_DNA-bd_sf"/>
</dbReference>
<keyword evidence="4" id="KW-1133">Transmembrane helix</keyword>
<comment type="caution">
    <text evidence="6">The sequence shown here is derived from an EMBL/GenBank/DDBJ whole genome shotgun (WGS) entry which is preliminary data.</text>
</comment>
<dbReference type="PANTHER" id="PTHR44688">
    <property type="entry name" value="DNA-BINDING TRANSCRIPTIONAL ACTIVATOR DEVR_DOSR"/>
    <property type="match status" value="1"/>
</dbReference>
<keyword evidence="7" id="KW-1185">Reference proteome</keyword>
<dbReference type="EMBL" id="JBBNOP010000015">
    <property type="protein sequence ID" value="MEQ3364049.1"/>
    <property type="molecule type" value="Genomic_DNA"/>
</dbReference>
<dbReference type="InterPro" id="IPR000792">
    <property type="entry name" value="Tscrpt_reg_LuxR_C"/>
</dbReference>
<evidence type="ECO:0000313" key="6">
    <source>
        <dbReference type="EMBL" id="MEQ3364049.1"/>
    </source>
</evidence>
<feature type="transmembrane region" description="Helical" evidence="4">
    <location>
        <begin position="314"/>
        <end position="332"/>
    </location>
</feature>
<evidence type="ECO:0000259" key="5">
    <source>
        <dbReference type="PROSITE" id="PS50043"/>
    </source>
</evidence>
<reference evidence="6 7" key="1">
    <citation type="submission" date="2024-04" db="EMBL/GenBank/DDBJ databases">
        <title>Human intestinal bacterial collection.</title>
        <authorList>
            <person name="Pauvert C."/>
            <person name="Hitch T.C.A."/>
            <person name="Clavel T."/>
        </authorList>
    </citation>
    <scope>NUCLEOTIDE SEQUENCE [LARGE SCALE GENOMIC DNA]</scope>
    <source>
        <strain evidence="6 7">CLA-KB-H42</strain>
    </source>
</reference>
<feature type="transmembrane region" description="Helical" evidence="4">
    <location>
        <begin position="223"/>
        <end position="241"/>
    </location>
</feature>
<organism evidence="6 7">
    <name type="scientific">Raoultibacter massiliensis</name>
    <dbReference type="NCBI Taxonomy" id="1852371"/>
    <lineage>
        <taxon>Bacteria</taxon>
        <taxon>Bacillati</taxon>
        <taxon>Actinomycetota</taxon>
        <taxon>Coriobacteriia</taxon>
        <taxon>Eggerthellales</taxon>
        <taxon>Eggerthellaceae</taxon>
        <taxon>Raoultibacter</taxon>
    </lineage>
</organism>
<keyword evidence="2" id="KW-0238">DNA-binding</keyword>
<keyword evidence="3" id="KW-0804">Transcription</keyword>
<dbReference type="RefSeq" id="WP_146007833.1">
    <property type="nucleotide sequence ID" value="NZ_JBBNOP010000015.1"/>
</dbReference>
<evidence type="ECO:0000256" key="1">
    <source>
        <dbReference type="ARBA" id="ARBA00023015"/>
    </source>
</evidence>
<accession>A0ABV1JG27</accession>
<dbReference type="InterPro" id="IPR016032">
    <property type="entry name" value="Sig_transdc_resp-reg_C-effctor"/>
</dbReference>
<sequence length="505" mass="54033">MTKLESDSIVSLVREYFEGPFGLSFFMAWIYATFYSTLIWVGESQGIASEYPWIISMATSGLIGIAGCLALGLKAPQPIRTRPWAFAGAAVACAIGTIAVASCSRADNPSPILVAVGAAFAAVGFSALTLAWGNRISECNDAMIEFSVPMSFIIARIVFALIGLTDPSISFALVALLPLVSILFLGGGTKLFAAARSGNAQDPLREPETNSPLAATPLIRIKGVVAATMVLLVFRIGYGIIRAIEAGSSSEGIWYFLSVFVLPIAVFGIFVVLALTAARSLTTSLVTRWMLPILLLALALLPVDGEVGHQYARAANSIASMILQAFFWIILAKAAHKRPGSGTFFFSCYLVGLCLGMAIGVSVGLGMLSALSPESAWQALPFVGCALVAATMALEGRARRFGSDDKAATPIADSTESGTPEDMLDTALKDQARRIAEVYKLSPREEEIIAYLLAGRNRPYIRDALFISLNTVNTHIKNAFAKLDIHSQQELLDVARSEFPIQFQR</sequence>
<evidence type="ECO:0000256" key="2">
    <source>
        <dbReference type="ARBA" id="ARBA00023125"/>
    </source>
</evidence>
<feature type="transmembrane region" description="Helical" evidence="4">
    <location>
        <begin position="344"/>
        <end position="370"/>
    </location>
</feature>
<keyword evidence="4" id="KW-0812">Transmembrane</keyword>
<keyword evidence="4" id="KW-0472">Membrane</keyword>
<evidence type="ECO:0000256" key="4">
    <source>
        <dbReference type="SAM" id="Phobius"/>
    </source>
</evidence>
<feature type="transmembrane region" description="Helical" evidence="4">
    <location>
        <begin position="376"/>
        <end position="394"/>
    </location>
</feature>
<name>A0ABV1JG27_9ACTN</name>
<keyword evidence="1" id="KW-0805">Transcription regulation</keyword>
<dbReference type="SMART" id="SM00421">
    <property type="entry name" value="HTH_LUXR"/>
    <property type="match status" value="1"/>
</dbReference>
<dbReference type="PANTHER" id="PTHR44688:SF16">
    <property type="entry name" value="DNA-BINDING TRANSCRIPTIONAL ACTIVATOR DEVR_DOSR"/>
    <property type="match status" value="1"/>
</dbReference>
<proteinExistence type="predicted"/>
<dbReference type="CDD" id="cd06170">
    <property type="entry name" value="LuxR_C_like"/>
    <property type="match status" value="1"/>
</dbReference>
<feature type="transmembrane region" description="Helical" evidence="4">
    <location>
        <begin position="253"/>
        <end position="278"/>
    </location>
</feature>
<feature type="transmembrane region" description="Helical" evidence="4">
    <location>
        <begin position="53"/>
        <end position="72"/>
    </location>
</feature>
<feature type="transmembrane region" description="Helical" evidence="4">
    <location>
        <begin position="21"/>
        <end position="41"/>
    </location>
</feature>
<feature type="transmembrane region" description="Helical" evidence="4">
    <location>
        <begin position="113"/>
        <end position="132"/>
    </location>
</feature>
<dbReference type="PRINTS" id="PR00038">
    <property type="entry name" value="HTHLUXR"/>
</dbReference>
<feature type="transmembrane region" description="Helical" evidence="4">
    <location>
        <begin position="84"/>
        <end position="101"/>
    </location>
</feature>